<dbReference type="Gene3D" id="1.10.30.50">
    <property type="match status" value="1"/>
</dbReference>
<dbReference type="GO" id="GO:0003676">
    <property type="term" value="F:nucleic acid binding"/>
    <property type="evidence" value="ECO:0007669"/>
    <property type="project" value="InterPro"/>
</dbReference>
<evidence type="ECO:0000259" key="1">
    <source>
        <dbReference type="Pfam" id="PF01844"/>
    </source>
</evidence>
<evidence type="ECO:0000313" key="3">
    <source>
        <dbReference type="EMBL" id="CAB4189213.1"/>
    </source>
</evidence>
<dbReference type="InterPro" id="IPR002711">
    <property type="entry name" value="HNH"/>
</dbReference>
<protein>
    <submittedName>
        <fullName evidence="3">HNHc domain containing protein</fullName>
    </submittedName>
</protein>
<dbReference type="InterPro" id="IPR003615">
    <property type="entry name" value="HNH_nuc"/>
</dbReference>
<dbReference type="Pfam" id="PF01844">
    <property type="entry name" value="HNH"/>
    <property type="match status" value="1"/>
</dbReference>
<dbReference type="CDD" id="cd00085">
    <property type="entry name" value="HNHc"/>
    <property type="match status" value="1"/>
</dbReference>
<dbReference type="GO" id="GO:0008270">
    <property type="term" value="F:zinc ion binding"/>
    <property type="evidence" value="ECO:0007669"/>
    <property type="project" value="InterPro"/>
</dbReference>
<sequence>MGYPYQLAPALCRGCGSEFTPTDPRQTDCAKGCGRAKRVKQTNDWLLRNRPNFPTEPCSQCAKPVVIYRKRRKDNELRHCSYSCRDRANSLRRLTSAWPPVRAGNCSWVGARCIDCKKVIPNGRRCKVHADSRELLLKQLRTRLRWLLPKQCAKCGDEFNRFDAGWHCNSCKKANVRQARTLRKARKRGAGSYESGIDHESVYDNSDGTCALCGGRVADPSVWWDWDGKTWMPLAPTVDHIIPLARGGSHTWSNVQLAHNRCNALKSDR</sequence>
<feature type="domain" description="HNH" evidence="1">
    <location>
        <begin position="237"/>
        <end position="269"/>
    </location>
</feature>
<gene>
    <name evidence="3" type="ORF">UFOVP1185_1</name>
    <name evidence="2" type="ORF">UFOVP461_39</name>
</gene>
<dbReference type="EMBL" id="LR797133">
    <property type="protein sequence ID" value="CAB4189213.1"/>
    <property type="molecule type" value="Genomic_DNA"/>
</dbReference>
<evidence type="ECO:0000313" key="2">
    <source>
        <dbReference type="EMBL" id="CAB4144552.1"/>
    </source>
</evidence>
<dbReference type="GO" id="GO:0004519">
    <property type="term" value="F:endonuclease activity"/>
    <property type="evidence" value="ECO:0007669"/>
    <property type="project" value="InterPro"/>
</dbReference>
<reference evidence="3" key="1">
    <citation type="submission" date="2020-05" db="EMBL/GenBank/DDBJ databases">
        <authorList>
            <person name="Chiriac C."/>
            <person name="Salcher M."/>
            <person name="Ghai R."/>
            <person name="Kavagutti S V."/>
        </authorList>
    </citation>
    <scope>NUCLEOTIDE SEQUENCE</scope>
</reference>
<proteinExistence type="predicted"/>
<dbReference type="EMBL" id="LR796425">
    <property type="protein sequence ID" value="CAB4144552.1"/>
    <property type="molecule type" value="Genomic_DNA"/>
</dbReference>
<organism evidence="3">
    <name type="scientific">uncultured Caudovirales phage</name>
    <dbReference type="NCBI Taxonomy" id="2100421"/>
    <lineage>
        <taxon>Viruses</taxon>
        <taxon>Duplodnaviria</taxon>
        <taxon>Heunggongvirae</taxon>
        <taxon>Uroviricota</taxon>
        <taxon>Caudoviricetes</taxon>
        <taxon>Peduoviridae</taxon>
        <taxon>Maltschvirus</taxon>
        <taxon>Maltschvirus maltsch</taxon>
    </lineage>
</organism>
<name>A0A6J5QXN0_9CAUD</name>
<accession>A0A6J5QXN0</accession>